<protein>
    <submittedName>
        <fullName evidence="1">Uncharacterized protein</fullName>
    </submittedName>
</protein>
<name>A0A133KCT7_HEYCO</name>
<evidence type="ECO:0000313" key="2">
    <source>
        <dbReference type="Proteomes" id="UP000070376"/>
    </source>
</evidence>
<dbReference type="PATRIC" id="fig|1398.22.peg.3288"/>
<organism evidence="1 2">
    <name type="scientific">Heyndrickxia coagulans</name>
    <name type="common">Weizmannia coagulans</name>
    <dbReference type="NCBI Taxonomy" id="1398"/>
    <lineage>
        <taxon>Bacteria</taxon>
        <taxon>Bacillati</taxon>
        <taxon>Bacillota</taxon>
        <taxon>Bacilli</taxon>
        <taxon>Bacillales</taxon>
        <taxon>Bacillaceae</taxon>
        <taxon>Heyndrickxia</taxon>
    </lineage>
</organism>
<dbReference type="Proteomes" id="UP000070376">
    <property type="component" value="Unassembled WGS sequence"/>
</dbReference>
<sequence>MLAESVVAFFRLIQQVLQCLPSIERISAKMAFECKAFSHFL</sequence>
<dbReference type="AlphaFoldDB" id="A0A133KCT7"/>
<evidence type="ECO:0000313" key="1">
    <source>
        <dbReference type="EMBL" id="KWZ77398.1"/>
    </source>
</evidence>
<reference evidence="2" key="1">
    <citation type="submission" date="2016-01" db="EMBL/GenBank/DDBJ databases">
        <authorList>
            <person name="Mitreva M."/>
            <person name="Pepin K.H."/>
            <person name="Mihindukulasuriya K.A."/>
            <person name="Fulton R."/>
            <person name="Fronick C."/>
            <person name="O'Laughlin M."/>
            <person name="Miner T."/>
            <person name="Herter B."/>
            <person name="Rosa B.A."/>
            <person name="Cordes M."/>
            <person name="Tomlinson C."/>
            <person name="Wollam A."/>
            <person name="Palsikar V.B."/>
            <person name="Mardis E.R."/>
            <person name="Wilson R.K."/>
        </authorList>
    </citation>
    <scope>NUCLEOTIDE SEQUENCE [LARGE SCALE GENOMIC DNA]</scope>
    <source>
        <strain evidence="2">GED7749B</strain>
    </source>
</reference>
<accession>A0A133KCT7</accession>
<gene>
    <name evidence="1" type="ORF">HMPREF3213_03275</name>
</gene>
<proteinExistence type="predicted"/>
<comment type="caution">
    <text evidence="1">The sequence shown here is derived from an EMBL/GenBank/DDBJ whole genome shotgun (WGS) entry which is preliminary data.</text>
</comment>
<dbReference type="EMBL" id="LRPN01000171">
    <property type="protein sequence ID" value="KWZ77398.1"/>
    <property type="molecule type" value="Genomic_DNA"/>
</dbReference>